<dbReference type="PANTHER" id="PTHR22849">
    <property type="entry name" value="WDSAM1 PROTEIN"/>
    <property type="match status" value="1"/>
</dbReference>
<dbReference type="OrthoDB" id="10064100at2759"/>
<keyword evidence="8" id="KW-1185">Reference proteome</keyword>
<keyword evidence="3 5" id="KW-0808">Transferase</keyword>
<dbReference type="EMBL" id="JXTB01000019">
    <property type="protein sequence ID" value="PON76275.1"/>
    <property type="molecule type" value="Genomic_DNA"/>
</dbReference>
<gene>
    <name evidence="7" type="ORF">PanWU01x14_036930</name>
</gene>
<comment type="catalytic activity">
    <reaction evidence="1 5">
        <text>S-ubiquitinyl-[E2 ubiquitin-conjugating enzyme]-L-cysteine + [acceptor protein]-L-lysine = [E2 ubiquitin-conjugating enzyme]-L-cysteine + N(6)-ubiquitinyl-[acceptor protein]-L-lysine.</text>
        <dbReference type="EC" id="2.3.2.27"/>
    </reaction>
</comment>
<dbReference type="SMART" id="SM00504">
    <property type="entry name" value="Ubox"/>
    <property type="match status" value="1"/>
</dbReference>
<dbReference type="UniPathway" id="UPA00143"/>
<dbReference type="InterPro" id="IPR045185">
    <property type="entry name" value="PUB22/23/24-like"/>
</dbReference>
<keyword evidence="4 5" id="KW-0833">Ubl conjugation pathway</keyword>
<feature type="domain" description="U-box" evidence="6">
    <location>
        <begin position="9"/>
        <end position="83"/>
    </location>
</feature>
<dbReference type="InterPro" id="IPR045210">
    <property type="entry name" value="RING-Ubox_PUB"/>
</dbReference>
<evidence type="ECO:0000313" key="7">
    <source>
        <dbReference type="EMBL" id="PON76275.1"/>
    </source>
</evidence>
<evidence type="ECO:0000256" key="4">
    <source>
        <dbReference type="ARBA" id="ARBA00022786"/>
    </source>
</evidence>
<evidence type="ECO:0000259" key="6">
    <source>
        <dbReference type="PROSITE" id="PS51698"/>
    </source>
</evidence>
<dbReference type="GO" id="GO:0016567">
    <property type="term" value="P:protein ubiquitination"/>
    <property type="evidence" value="ECO:0007669"/>
    <property type="project" value="UniProtKB-UniRule"/>
</dbReference>
<dbReference type="EC" id="2.3.2.27" evidence="5"/>
<dbReference type="InterPro" id="IPR013083">
    <property type="entry name" value="Znf_RING/FYVE/PHD"/>
</dbReference>
<comment type="pathway">
    <text evidence="2 5">Protein modification; protein ubiquitination.</text>
</comment>
<accession>A0A2P5DSK7</accession>
<comment type="function">
    <text evidence="5">Functions as an E3 ubiquitin ligase.</text>
</comment>
<dbReference type="AlphaFoldDB" id="A0A2P5DSK7"/>
<sequence>MVRGELYITVPNLFRCPISMDVMRSPVSLCTGVTYDRASIQHWLDSGHDTCPATMQTLPSKDFIPNLTLRRLINLWAQSHGPPSPSSSASFRSVVSEQQVRALIQQLENENDNPKVVVDYLTAIVDFASFRDENRTVVASFDGFVSAITGVLCRGSARMEVLELVIRVLDSISTENSVRAQLHASVSKRIQSFLSTIRLILRSGSWKSKIGSARVLSSISHDAESKRAITEDSDLLRELIHHLLLLGSDSDFALHDAVFSCLIAVSVTRSTKAELVGFGLVGLLATTLSSRNSPKLVAEKALRLLAVVSTTAEGRSAIGKDGRCAAAVVERLMKVSRAATEDGVAVVWSVCCVLGEKKTREAVVSNNGVGKILMVMQSGYSEGHQVRSMCLALLRVLRIGSSSSDGFGIESYVSKTTHIMRC</sequence>
<dbReference type="InterPro" id="IPR011989">
    <property type="entry name" value="ARM-like"/>
</dbReference>
<dbReference type="Gene3D" id="1.25.10.10">
    <property type="entry name" value="Leucine-rich Repeat Variant"/>
    <property type="match status" value="1"/>
</dbReference>
<dbReference type="PROSITE" id="PS51698">
    <property type="entry name" value="U_BOX"/>
    <property type="match status" value="1"/>
</dbReference>
<evidence type="ECO:0000313" key="8">
    <source>
        <dbReference type="Proteomes" id="UP000237105"/>
    </source>
</evidence>
<organism evidence="7 8">
    <name type="scientific">Parasponia andersonii</name>
    <name type="common">Sponia andersonii</name>
    <dbReference type="NCBI Taxonomy" id="3476"/>
    <lineage>
        <taxon>Eukaryota</taxon>
        <taxon>Viridiplantae</taxon>
        <taxon>Streptophyta</taxon>
        <taxon>Embryophyta</taxon>
        <taxon>Tracheophyta</taxon>
        <taxon>Spermatophyta</taxon>
        <taxon>Magnoliopsida</taxon>
        <taxon>eudicotyledons</taxon>
        <taxon>Gunneridae</taxon>
        <taxon>Pentapetalae</taxon>
        <taxon>rosids</taxon>
        <taxon>fabids</taxon>
        <taxon>Rosales</taxon>
        <taxon>Cannabaceae</taxon>
        <taxon>Parasponia</taxon>
    </lineage>
</organism>
<comment type="caution">
    <text evidence="7">The sequence shown here is derived from an EMBL/GenBank/DDBJ whole genome shotgun (WGS) entry which is preliminary data.</text>
</comment>
<evidence type="ECO:0000256" key="1">
    <source>
        <dbReference type="ARBA" id="ARBA00000900"/>
    </source>
</evidence>
<dbReference type="FunFam" id="3.30.40.10:FF:000442">
    <property type="entry name" value="RING-type E3 ubiquitin transferase"/>
    <property type="match status" value="1"/>
</dbReference>
<dbReference type="STRING" id="3476.A0A2P5DSK7"/>
<dbReference type="CDD" id="cd16664">
    <property type="entry name" value="RING-Ubox_PUB"/>
    <property type="match status" value="1"/>
</dbReference>
<reference evidence="8" key="1">
    <citation type="submission" date="2016-06" db="EMBL/GenBank/DDBJ databases">
        <title>Parallel loss of symbiosis genes in relatives of nitrogen-fixing non-legume Parasponia.</title>
        <authorList>
            <person name="Van Velzen R."/>
            <person name="Holmer R."/>
            <person name="Bu F."/>
            <person name="Rutten L."/>
            <person name="Van Zeijl A."/>
            <person name="Liu W."/>
            <person name="Santuari L."/>
            <person name="Cao Q."/>
            <person name="Sharma T."/>
            <person name="Shen D."/>
            <person name="Roswanjaya Y."/>
            <person name="Wardhani T."/>
            <person name="Kalhor M.S."/>
            <person name="Jansen J."/>
            <person name="Van den Hoogen J."/>
            <person name="Gungor B."/>
            <person name="Hartog M."/>
            <person name="Hontelez J."/>
            <person name="Verver J."/>
            <person name="Yang W.-C."/>
            <person name="Schijlen E."/>
            <person name="Repin R."/>
            <person name="Schilthuizen M."/>
            <person name="Schranz E."/>
            <person name="Heidstra R."/>
            <person name="Miyata K."/>
            <person name="Fedorova E."/>
            <person name="Kohlen W."/>
            <person name="Bisseling T."/>
            <person name="Smit S."/>
            <person name="Geurts R."/>
        </authorList>
    </citation>
    <scope>NUCLEOTIDE SEQUENCE [LARGE SCALE GENOMIC DNA]</scope>
    <source>
        <strain evidence="8">cv. WU1-14</strain>
    </source>
</reference>
<dbReference type="Gene3D" id="3.30.40.10">
    <property type="entry name" value="Zinc/RING finger domain, C3HC4 (zinc finger)"/>
    <property type="match status" value="1"/>
</dbReference>
<dbReference type="GO" id="GO:0061630">
    <property type="term" value="F:ubiquitin protein ligase activity"/>
    <property type="evidence" value="ECO:0007669"/>
    <property type="project" value="UniProtKB-UniRule"/>
</dbReference>
<evidence type="ECO:0000256" key="2">
    <source>
        <dbReference type="ARBA" id="ARBA00004906"/>
    </source>
</evidence>
<dbReference type="SUPFAM" id="SSF48371">
    <property type="entry name" value="ARM repeat"/>
    <property type="match status" value="1"/>
</dbReference>
<name>A0A2P5DSK7_PARAD</name>
<evidence type="ECO:0000256" key="3">
    <source>
        <dbReference type="ARBA" id="ARBA00022679"/>
    </source>
</evidence>
<dbReference type="SUPFAM" id="SSF57850">
    <property type="entry name" value="RING/U-box"/>
    <property type="match status" value="1"/>
</dbReference>
<dbReference type="Pfam" id="PF25598">
    <property type="entry name" value="ARM_PUB"/>
    <property type="match status" value="1"/>
</dbReference>
<dbReference type="InterPro" id="IPR003613">
    <property type="entry name" value="Ubox_domain"/>
</dbReference>
<dbReference type="Proteomes" id="UP000237105">
    <property type="component" value="Unassembled WGS sequence"/>
</dbReference>
<dbReference type="InterPro" id="IPR058678">
    <property type="entry name" value="ARM_PUB"/>
</dbReference>
<proteinExistence type="predicted"/>
<dbReference type="InterPro" id="IPR016024">
    <property type="entry name" value="ARM-type_fold"/>
</dbReference>
<dbReference type="PANTHER" id="PTHR22849:SF163">
    <property type="entry name" value="U-BOX DOMAIN-CONTAINING PROTEIN"/>
    <property type="match status" value="1"/>
</dbReference>
<protein>
    <recommendedName>
        <fullName evidence="5 6">U-box domain-containing protein</fullName>
        <ecNumber evidence="5">2.3.2.27</ecNumber>
    </recommendedName>
    <alternativeName>
        <fullName evidence="5">RING-type E3 ubiquitin transferase PUB</fullName>
    </alternativeName>
</protein>
<dbReference type="Pfam" id="PF04564">
    <property type="entry name" value="U-box"/>
    <property type="match status" value="1"/>
</dbReference>
<evidence type="ECO:0000256" key="5">
    <source>
        <dbReference type="RuleBase" id="RU369093"/>
    </source>
</evidence>